<reference evidence="2" key="1">
    <citation type="submission" date="2022-10" db="EMBL/GenBank/DDBJ databases">
        <authorList>
            <person name="Mo P."/>
        </authorList>
    </citation>
    <scope>NUCLEOTIDE SEQUENCE</scope>
    <source>
        <strain evidence="2">HUAS 14-6</strain>
    </source>
</reference>
<evidence type="ECO:0000313" key="3">
    <source>
        <dbReference type="Proteomes" id="UP001060733"/>
    </source>
</evidence>
<protein>
    <submittedName>
        <fullName evidence="2">Uncharacterized protein</fullName>
    </submittedName>
</protein>
<proteinExistence type="predicted"/>
<name>A0ABY6EF15_9ACTN</name>
<evidence type="ECO:0000256" key="1">
    <source>
        <dbReference type="SAM" id="MobiDB-lite"/>
    </source>
</evidence>
<feature type="region of interest" description="Disordered" evidence="1">
    <location>
        <begin position="95"/>
        <end position="121"/>
    </location>
</feature>
<accession>A0ABY6EF15</accession>
<sequence length="121" mass="12467">MQGAVRTALRDVGIDAQAIAEAIGHTIGPPEDVNVSEVIVQGTPRSDQTNGFAEHPVAVGCACIGRPVTWRGRAVTRGLLQLACGARLPSWQASQSALPTRAEARNTDGAAASSTPPPLCT</sequence>
<gene>
    <name evidence="2" type="ORF">N8I86_00680</name>
</gene>
<evidence type="ECO:0000313" key="2">
    <source>
        <dbReference type="EMBL" id="UXY33372.1"/>
    </source>
</evidence>
<dbReference type="Proteomes" id="UP001060733">
    <property type="component" value="Chromosome"/>
</dbReference>
<dbReference type="RefSeq" id="WP_263276729.1">
    <property type="nucleotide sequence ID" value="NZ_CP106795.1"/>
</dbReference>
<dbReference type="EMBL" id="CP106795">
    <property type="protein sequence ID" value="UXY33372.1"/>
    <property type="molecule type" value="Genomic_DNA"/>
</dbReference>
<keyword evidence="3" id="KW-1185">Reference proteome</keyword>
<organism evidence="2 3">
    <name type="scientific">Streptomyces albidocamelliae</name>
    <dbReference type="NCBI Taxonomy" id="2981135"/>
    <lineage>
        <taxon>Bacteria</taxon>
        <taxon>Bacillati</taxon>
        <taxon>Actinomycetota</taxon>
        <taxon>Actinomycetes</taxon>
        <taxon>Kitasatosporales</taxon>
        <taxon>Streptomycetaceae</taxon>
        <taxon>Streptomyces</taxon>
    </lineage>
</organism>